<dbReference type="PROSITE" id="PS51138">
    <property type="entry name" value="ENT"/>
    <property type="match status" value="1"/>
</dbReference>
<dbReference type="GO" id="GO:0005634">
    <property type="term" value="C:nucleus"/>
    <property type="evidence" value="ECO:0007669"/>
    <property type="project" value="UniProtKB-SubCell"/>
</dbReference>
<dbReference type="Pfam" id="PF03735">
    <property type="entry name" value="ENT"/>
    <property type="match status" value="1"/>
</dbReference>
<name>A0AAV5CIW2_ELECO</name>
<feature type="region of interest" description="Disordered" evidence="3">
    <location>
        <begin position="210"/>
        <end position="234"/>
    </location>
</feature>
<protein>
    <recommendedName>
        <fullName evidence="4">ENT domain-containing protein</fullName>
    </recommendedName>
</protein>
<keyword evidence="2" id="KW-0539">Nucleus</keyword>
<dbReference type="EMBL" id="BQKI01000007">
    <property type="protein sequence ID" value="GJM98045.1"/>
    <property type="molecule type" value="Genomic_DNA"/>
</dbReference>
<evidence type="ECO:0000256" key="1">
    <source>
        <dbReference type="ARBA" id="ARBA00004123"/>
    </source>
</evidence>
<feature type="compositionally biased region" description="Basic and acidic residues" evidence="3">
    <location>
        <begin position="341"/>
        <end position="364"/>
    </location>
</feature>
<feature type="domain" description="ENT" evidence="4">
    <location>
        <begin position="363"/>
        <end position="425"/>
    </location>
</feature>
<dbReference type="SMART" id="SM01191">
    <property type="entry name" value="ENT"/>
    <property type="match status" value="1"/>
</dbReference>
<organism evidence="5 6">
    <name type="scientific">Eleusine coracana subsp. coracana</name>
    <dbReference type="NCBI Taxonomy" id="191504"/>
    <lineage>
        <taxon>Eukaryota</taxon>
        <taxon>Viridiplantae</taxon>
        <taxon>Streptophyta</taxon>
        <taxon>Embryophyta</taxon>
        <taxon>Tracheophyta</taxon>
        <taxon>Spermatophyta</taxon>
        <taxon>Magnoliopsida</taxon>
        <taxon>Liliopsida</taxon>
        <taxon>Poales</taxon>
        <taxon>Poaceae</taxon>
        <taxon>PACMAD clade</taxon>
        <taxon>Chloridoideae</taxon>
        <taxon>Cynodonteae</taxon>
        <taxon>Eleusininae</taxon>
        <taxon>Eleusine</taxon>
    </lineage>
</organism>
<proteinExistence type="predicted"/>
<comment type="subcellular location">
    <subcellularLocation>
        <location evidence="1">Nucleus</location>
    </subcellularLocation>
</comment>
<dbReference type="Gene3D" id="1.10.1240.40">
    <property type="entry name" value="ENT domain"/>
    <property type="match status" value="1"/>
</dbReference>
<keyword evidence="6" id="KW-1185">Reference proteome</keyword>
<dbReference type="InterPro" id="IPR036142">
    <property type="entry name" value="ENT_dom-like_sf"/>
</dbReference>
<gene>
    <name evidence="5" type="primary">ga15020</name>
    <name evidence="5" type="ORF">PR202_ga15020</name>
</gene>
<evidence type="ECO:0000313" key="5">
    <source>
        <dbReference type="EMBL" id="GJM98045.1"/>
    </source>
</evidence>
<evidence type="ECO:0000259" key="4">
    <source>
        <dbReference type="PROSITE" id="PS51138"/>
    </source>
</evidence>
<comment type="caution">
    <text evidence="5">The sequence shown here is derived from an EMBL/GenBank/DDBJ whole genome shotgun (WGS) entry which is preliminary data.</text>
</comment>
<evidence type="ECO:0000313" key="6">
    <source>
        <dbReference type="Proteomes" id="UP001054889"/>
    </source>
</evidence>
<dbReference type="InterPro" id="IPR014002">
    <property type="entry name" value="Agenet_dom_plant"/>
</dbReference>
<evidence type="ECO:0000256" key="3">
    <source>
        <dbReference type="SAM" id="MobiDB-lite"/>
    </source>
</evidence>
<dbReference type="InterPro" id="IPR008395">
    <property type="entry name" value="Agenet-like_dom"/>
</dbReference>
<dbReference type="PANTHER" id="PTHR31917:SF5">
    <property type="entry name" value="OS02G0204500 PROTEIN"/>
    <property type="match status" value="1"/>
</dbReference>
<sequence length="425" mass="47952">MVIHSVTDIIFDFFLTTEFWKQIDSMRFFKGGKVEVLQEAEVPLGSWRSAEIVSGNGHNYLVKYDQSLVDSSVAVERVPRRLMRPCPPPSDGQVSWTVGSILEAFDSYSWKVAEVVRVLGKKHYLVRLLGSSLELRAHASDLRLRMLWQDDKWIEIQKYSGRCSDALFRNQSKGGNFGCKVVKNQQLHYGADNHLQLENQNAFDGDMPRGVKRKSSAISTNPPHSGITKRLQTPHRDGRHLTLVDRGSLHLAEKVDAVDSPCFKLGEKYMHASLNMRKNGDLKTNLSRVNADDSYKWHNRTSADLSDTESISSSVGSCSPNSSPHRSKYYNLAYENGDACSRTDDSEASTSEREISEHDNEGPREETHLLELHAYRATMLALYACGSLSWEQEALLTNLRLNLNISTDEHLAELRHLVSQAVTSR</sequence>
<dbReference type="SUPFAM" id="SSF158639">
    <property type="entry name" value="ENT-like"/>
    <property type="match status" value="1"/>
</dbReference>
<evidence type="ECO:0000256" key="2">
    <source>
        <dbReference type="ARBA" id="ARBA00023242"/>
    </source>
</evidence>
<dbReference type="InterPro" id="IPR005491">
    <property type="entry name" value="ENT_dom"/>
</dbReference>
<dbReference type="Proteomes" id="UP001054889">
    <property type="component" value="Unassembled WGS sequence"/>
</dbReference>
<accession>A0AAV5CIW2</accession>
<reference evidence="5" key="2">
    <citation type="submission" date="2021-12" db="EMBL/GenBank/DDBJ databases">
        <title>Resequencing data analysis of finger millet.</title>
        <authorList>
            <person name="Hatakeyama M."/>
            <person name="Aluri S."/>
            <person name="Balachadran M.T."/>
            <person name="Sivarajan S.R."/>
            <person name="Poveda L."/>
            <person name="Shimizu-Inatsugi R."/>
            <person name="Schlapbach R."/>
            <person name="Sreeman S.M."/>
            <person name="Shimizu K.K."/>
        </authorList>
    </citation>
    <scope>NUCLEOTIDE SEQUENCE</scope>
</reference>
<dbReference type="SMART" id="SM00743">
    <property type="entry name" value="Agenet"/>
    <property type="match status" value="2"/>
</dbReference>
<reference evidence="5" key="1">
    <citation type="journal article" date="2018" name="DNA Res.">
        <title>Multiple hybrid de novo genome assembly of finger millet, an orphan allotetraploid crop.</title>
        <authorList>
            <person name="Hatakeyama M."/>
            <person name="Aluri S."/>
            <person name="Balachadran M.T."/>
            <person name="Sivarajan S.R."/>
            <person name="Patrignani A."/>
            <person name="Gruter S."/>
            <person name="Poveda L."/>
            <person name="Shimizu-Inatsugi R."/>
            <person name="Baeten J."/>
            <person name="Francoijs K.J."/>
            <person name="Nataraja K.N."/>
            <person name="Reddy Y.A.N."/>
            <person name="Phadnis S."/>
            <person name="Ravikumar R.L."/>
            <person name="Schlapbach R."/>
            <person name="Sreeman S.M."/>
            <person name="Shimizu K.K."/>
        </authorList>
    </citation>
    <scope>NUCLEOTIDE SEQUENCE</scope>
</reference>
<feature type="region of interest" description="Disordered" evidence="3">
    <location>
        <begin position="340"/>
        <end position="364"/>
    </location>
</feature>
<dbReference type="Pfam" id="PF05641">
    <property type="entry name" value="Agenet"/>
    <property type="match status" value="1"/>
</dbReference>
<dbReference type="AlphaFoldDB" id="A0AAV5CIW2"/>
<dbReference type="PANTHER" id="PTHR31917">
    <property type="entry name" value="AGENET DOMAIN-CONTAINING PROTEIN-RELATED"/>
    <property type="match status" value="1"/>
</dbReference>